<reference evidence="4" key="1">
    <citation type="submission" date="2018-05" db="EMBL/GenBank/DDBJ databases">
        <authorList>
            <person name="Lanie J.A."/>
            <person name="Ng W.-L."/>
            <person name="Kazmierczak K.M."/>
            <person name="Andrzejewski T.M."/>
            <person name="Davidsen T.M."/>
            <person name="Wayne K.J."/>
            <person name="Tettelin H."/>
            <person name="Glass J.I."/>
            <person name="Rusch D."/>
            <person name="Podicherti R."/>
            <person name="Tsui H.-C.T."/>
            <person name="Winkler M.E."/>
        </authorList>
    </citation>
    <scope>NUCLEOTIDE SEQUENCE</scope>
</reference>
<dbReference type="PANTHER" id="PTHR11103:SF18">
    <property type="entry name" value="SLR1189 PROTEIN"/>
    <property type="match status" value="1"/>
</dbReference>
<evidence type="ECO:0000256" key="1">
    <source>
        <dbReference type="ARBA" id="ARBA00022603"/>
    </source>
</evidence>
<dbReference type="Gene3D" id="3.20.20.330">
    <property type="entry name" value="Homocysteine-binding-like domain"/>
    <property type="match status" value="1"/>
</dbReference>
<accession>A0A382SG64</accession>
<dbReference type="AlphaFoldDB" id="A0A382SG64"/>
<proteinExistence type="predicted"/>
<dbReference type="Pfam" id="PF02574">
    <property type="entry name" value="S-methyl_trans"/>
    <property type="match status" value="1"/>
</dbReference>
<dbReference type="SUPFAM" id="SSF82282">
    <property type="entry name" value="Homocysteine S-methyltransferase"/>
    <property type="match status" value="1"/>
</dbReference>
<dbReference type="GO" id="GO:0008168">
    <property type="term" value="F:methyltransferase activity"/>
    <property type="evidence" value="ECO:0007669"/>
    <property type="project" value="UniProtKB-KW"/>
</dbReference>
<evidence type="ECO:0000313" key="4">
    <source>
        <dbReference type="EMBL" id="SVD07901.1"/>
    </source>
</evidence>
<name>A0A382SG64_9ZZZZ</name>
<keyword evidence="1" id="KW-0489">Methyltransferase</keyword>
<feature type="non-terminal residue" evidence="4">
    <location>
        <position position="1"/>
    </location>
</feature>
<gene>
    <name evidence="4" type="ORF">METZ01_LOCUS360755</name>
</gene>
<evidence type="ECO:0000259" key="3">
    <source>
        <dbReference type="PROSITE" id="PS50970"/>
    </source>
</evidence>
<dbReference type="InterPro" id="IPR003726">
    <property type="entry name" value="HCY_dom"/>
</dbReference>
<dbReference type="PROSITE" id="PS50970">
    <property type="entry name" value="HCY"/>
    <property type="match status" value="1"/>
</dbReference>
<sequence>GILRRMLARDEQPIIMDGGMGSTIEDHGIDVRSAMWGSYCFVDGLGREINDQIHADYVAAGARILIANTHNTRRAKCAEFLEKLNPSELPESVAAVASSERLEVLHRWLHEQAVDSAKKAIPAIAEVAVASCLGSVEPLGPYAKESQITGEEACRRFVPELQVRRNSGVDLIIFETLTTRCEIEGVARLAREHDVGDFAVGLTCGSGGETLARVSMAEVADILGDTKPLIYFVQCTRCEYVKAALEKLQSKLQTTDIVGVYANDNRVWKNRGWQGERISPREYAKQAITWKRMGARVIGGCCGIGPEHIAEL</sequence>
<dbReference type="PANTHER" id="PTHR11103">
    <property type="entry name" value="SLR1189 PROTEIN"/>
    <property type="match status" value="1"/>
</dbReference>
<dbReference type="InterPro" id="IPR036589">
    <property type="entry name" value="HCY_dom_sf"/>
</dbReference>
<feature type="non-terminal residue" evidence="4">
    <location>
        <position position="312"/>
    </location>
</feature>
<organism evidence="4">
    <name type="scientific">marine metagenome</name>
    <dbReference type="NCBI Taxonomy" id="408172"/>
    <lineage>
        <taxon>unclassified sequences</taxon>
        <taxon>metagenomes</taxon>
        <taxon>ecological metagenomes</taxon>
    </lineage>
</organism>
<dbReference type="EMBL" id="UINC01128262">
    <property type="protein sequence ID" value="SVD07901.1"/>
    <property type="molecule type" value="Genomic_DNA"/>
</dbReference>
<dbReference type="GO" id="GO:0032259">
    <property type="term" value="P:methylation"/>
    <property type="evidence" value="ECO:0007669"/>
    <property type="project" value="UniProtKB-KW"/>
</dbReference>
<keyword evidence="2" id="KW-0808">Transferase</keyword>
<evidence type="ECO:0000256" key="2">
    <source>
        <dbReference type="ARBA" id="ARBA00022679"/>
    </source>
</evidence>
<protein>
    <recommendedName>
        <fullName evidence="3">Hcy-binding domain-containing protein</fullName>
    </recommendedName>
</protein>
<feature type="domain" description="Hcy-binding" evidence="3">
    <location>
        <begin position="2"/>
        <end position="312"/>
    </location>
</feature>